<dbReference type="Gene3D" id="2.60.200.20">
    <property type="match status" value="1"/>
</dbReference>
<reference evidence="2 3" key="1">
    <citation type="submission" date="2015-08" db="EMBL/GenBank/DDBJ databases">
        <authorList>
            <person name="Babu N.S."/>
            <person name="Beckwith C.J."/>
            <person name="Beseler K.G."/>
            <person name="Brison A."/>
            <person name="Carone J.V."/>
            <person name="Caskin T.P."/>
            <person name="Diamond M."/>
            <person name="Durham M.E."/>
            <person name="Foxe J.M."/>
            <person name="Go M."/>
            <person name="Henderson B.A."/>
            <person name="Jones I.B."/>
            <person name="McGettigan J.A."/>
            <person name="Micheletti S.J."/>
            <person name="Nasrallah M.E."/>
            <person name="Ortiz D."/>
            <person name="Piller C.R."/>
            <person name="Privatt S.R."/>
            <person name="Schneider S.L."/>
            <person name="Sharp S."/>
            <person name="Smith T.C."/>
            <person name="Stanton J.D."/>
            <person name="Ullery H.E."/>
            <person name="Wilson R.J."/>
            <person name="Serrano M.G."/>
            <person name="Buck G."/>
            <person name="Lee V."/>
            <person name="Wang Y."/>
            <person name="Carvalho R."/>
            <person name="Voegtly L."/>
            <person name="Shi R."/>
            <person name="Duckworth R."/>
            <person name="Johnson A."/>
            <person name="Loviza R."/>
            <person name="Walstead R."/>
            <person name="Shah Z."/>
            <person name="Kiflezghi M."/>
            <person name="Wade K."/>
            <person name="Ball S.L."/>
            <person name="Bradley K.W."/>
            <person name="Asai D.J."/>
            <person name="Bowman C.A."/>
            <person name="Russell D.A."/>
            <person name="Pope W.H."/>
            <person name="Jacobs-Sera D."/>
            <person name="Hendrix R.W."/>
            <person name="Hatfull G.F."/>
        </authorList>
    </citation>
    <scope>NUCLEOTIDE SEQUENCE [LARGE SCALE GENOMIC DNA]</scope>
    <source>
        <strain evidence="2 3">DSM 27648</strain>
    </source>
</reference>
<dbReference type="AlphaFoldDB" id="A0A0K1QB51"/>
<dbReference type="EMBL" id="CP012333">
    <property type="protein sequence ID" value="AKV02963.1"/>
    <property type="molecule type" value="Genomic_DNA"/>
</dbReference>
<accession>A0A0K1QB51</accession>
<evidence type="ECO:0000259" key="1">
    <source>
        <dbReference type="PROSITE" id="PS50006"/>
    </source>
</evidence>
<dbReference type="InterPro" id="IPR008984">
    <property type="entry name" value="SMAD_FHA_dom_sf"/>
</dbReference>
<name>A0A0K1QB51_9BACT</name>
<dbReference type="PROSITE" id="PS50006">
    <property type="entry name" value="FHA_DOMAIN"/>
    <property type="match status" value="1"/>
</dbReference>
<keyword evidence="3" id="KW-1185">Reference proteome</keyword>
<gene>
    <name evidence="2" type="ORF">AKJ09_09626</name>
</gene>
<dbReference type="CDD" id="cd00060">
    <property type="entry name" value="FHA"/>
    <property type="match status" value="1"/>
</dbReference>
<dbReference type="Pfam" id="PF00498">
    <property type="entry name" value="FHA"/>
    <property type="match status" value="1"/>
</dbReference>
<dbReference type="InterPro" id="IPR050923">
    <property type="entry name" value="Cell_Proc_Reg/RNA_Proc"/>
</dbReference>
<evidence type="ECO:0000313" key="2">
    <source>
        <dbReference type="EMBL" id="AKV02963.1"/>
    </source>
</evidence>
<dbReference type="SMART" id="SM00240">
    <property type="entry name" value="FHA"/>
    <property type="match status" value="1"/>
</dbReference>
<dbReference type="SUPFAM" id="SSF49879">
    <property type="entry name" value="SMAD/FHA domain"/>
    <property type="match status" value="1"/>
</dbReference>
<feature type="domain" description="FHA" evidence="1">
    <location>
        <begin position="79"/>
        <end position="129"/>
    </location>
</feature>
<proteinExistence type="predicted"/>
<protein>
    <recommendedName>
        <fullName evidence="1">FHA domain-containing protein</fullName>
    </recommendedName>
</protein>
<dbReference type="InterPro" id="IPR000253">
    <property type="entry name" value="FHA_dom"/>
</dbReference>
<dbReference type="KEGG" id="llu:AKJ09_09626"/>
<organism evidence="2 3">
    <name type="scientific">Labilithrix luteola</name>
    <dbReference type="NCBI Taxonomy" id="1391654"/>
    <lineage>
        <taxon>Bacteria</taxon>
        <taxon>Pseudomonadati</taxon>
        <taxon>Myxococcota</taxon>
        <taxon>Polyangia</taxon>
        <taxon>Polyangiales</taxon>
        <taxon>Labilitrichaceae</taxon>
        <taxon>Labilithrix</taxon>
    </lineage>
</organism>
<dbReference type="Proteomes" id="UP000064967">
    <property type="component" value="Chromosome"/>
</dbReference>
<dbReference type="RefSeq" id="WP_146653807.1">
    <property type="nucleotide sequence ID" value="NZ_CP012333.1"/>
</dbReference>
<dbReference type="STRING" id="1391654.AKJ09_09626"/>
<dbReference type="PANTHER" id="PTHR23308">
    <property type="entry name" value="NUCLEAR INHIBITOR OF PROTEIN PHOSPHATASE-1"/>
    <property type="match status" value="1"/>
</dbReference>
<sequence length="168" mass="18714">MLHAYIARAHSLSETEFVQAYPDPVLVFVPSDADDEQRRAFRTRMAPQVAGPTTLPRSADRLELLPIRKRPGGIYPDNISVGRTRATDLHLSHPQVSKMHGYFNKDESGAWAFTDTGATNGTFVNGLRIAQKTRVELGERAQISFGSYECMFLMGKALRIFLTGFPAE</sequence>
<dbReference type="OrthoDB" id="9815925at2"/>
<evidence type="ECO:0000313" key="3">
    <source>
        <dbReference type="Proteomes" id="UP000064967"/>
    </source>
</evidence>